<evidence type="ECO:0000313" key="4">
    <source>
        <dbReference type="Proteomes" id="UP000295525"/>
    </source>
</evidence>
<dbReference type="Gene3D" id="1.10.1220.10">
    <property type="entry name" value="Met repressor-like"/>
    <property type="match status" value="1"/>
</dbReference>
<reference evidence="3 4" key="1">
    <citation type="submission" date="2019-03" db="EMBL/GenBank/DDBJ databases">
        <title>Genomic Encyclopedia of Type Strains, Phase IV (KMG-IV): sequencing the most valuable type-strain genomes for metagenomic binning, comparative biology and taxonomic classification.</title>
        <authorList>
            <person name="Goeker M."/>
        </authorList>
    </citation>
    <scope>NUCLEOTIDE SEQUENCE [LARGE SCALE GENOMIC DNA]</scope>
    <source>
        <strain evidence="3 4">DSM 24591</strain>
    </source>
</reference>
<dbReference type="RefSeq" id="WP_165930898.1">
    <property type="nucleotide sequence ID" value="NZ_SMAJ01000002.1"/>
</dbReference>
<dbReference type="Pfam" id="PF04221">
    <property type="entry name" value="RelB"/>
    <property type="match status" value="1"/>
</dbReference>
<evidence type="ECO:0000313" key="3">
    <source>
        <dbReference type="EMBL" id="TCT10280.1"/>
    </source>
</evidence>
<dbReference type="Proteomes" id="UP000295525">
    <property type="component" value="Unassembled WGS sequence"/>
</dbReference>
<dbReference type="InterPro" id="IPR013321">
    <property type="entry name" value="Arc_rbn_hlx_hlx"/>
</dbReference>
<dbReference type="GO" id="GO:0006355">
    <property type="term" value="P:regulation of DNA-templated transcription"/>
    <property type="evidence" value="ECO:0007669"/>
    <property type="project" value="InterPro"/>
</dbReference>
<dbReference type="PIRSF" id="PIRSF003108">
    <property type="entry name" value="DinJ"/>
    <property type="match status" value="1"/>
</dbReference>
<evidence type="ECO:0000256" key="1">
    <source>
        <dbReference type="ARBA" id="ARBA00010562"/>
    </source>
</evidence>
<dbReference type="PANTHER" id="PTHR38781:SF1">
    <property type="entry name" value="ANTITOXIN DINJ-RELATED"/>
    <property type="match status" value="1"/>
</dbReference>
<keyword evidence="2" id="KW-1277">Toxin-antitoxin system</keyword>
<proteinExistence type="inferred from homology"/>
<gene>
    <name evidence="3" type="ORF">EDC26_102236</name>
</gene>
<comment type="caution">
    <text evidence="3">The sequence shown here is derived from an EMBL/GenBank/DDBJ whole genome shotgun (WGS) entry which is preliminary data.</text>
</comment>
<dbReference type="PANTHER" id="PTHR38781">
    <property type="entry name" value="ANTITOXIN DINJ-RELATED"/>
    <property type="match status" value="1"/>
</dbReference>
<dbReference type="AlphaFoldDB" id="A0A4R3M9Z3"/>
<dbReference type="InterPro" id="IPR026262">
    <property type="entry name" value="DinJ"/>
</dbReference>
<accession>A0A4R3M9Z3</accession>
<dbReference type="NCBIfam" id="TIGR02384">
    <property type="entry name" value="RelB_DinJ"/>
    <property type="match status" value="1"/>
</dbReference>
<sequence>MTTTTMVHVRVDEQIKAQATETLASMGLSVSDAVRVFLMRVVADKQMPFMLKAPNAETRAAMTEADEIARMHRARFDTAAKLFDDLEKNSGK</sequence>
<organism evidence="3 4">
    <name type="scientific">Paralcaligenes ureilyticus</name>
    <dbReference type="NCBI Taxonomy" id="627131"/>
    <lineage>
        <taxon>Bacteria</taxon>
        <taxon>Pseudomonadati</taxon>
        <taxon>Pseudomonadota</taxon>
        <taxon>Betaproteobacteria</taxon>
        <taxon>Burkholderiales</taxon>
        <taxon>Alcaligenaceae</taxon>
        <taxon>Paralcaligenes</taxon>
    </lineage>
</organism>
<protein>
    <submittedName>
        <fullName evidence="3">DNA-damage-inducible protein J</fullName>
    </submittedName>
</protein>
<evidence type="ECO:0000256" key="2">
    <source>
        <dbReference type="ARBA" id="ARBA00022649"/>
    </source>
</evidence>
<keyword evidence="4" id="KW-1185">Reference proteome</keyword>
<dbReference type="GO" id="GO:0044010">
    <property type="term" value="P:single-species biofilm formation"/>
    <property type="evidence" value="ECO:0007669"/>
    <property type="project" value="InterPro"/>
</dbReference>
<name>A0A4R3M9Z3_9BURK</name>
<dbReference type="GO" id="GO:0000987">
    <property type="term" value="F:cis-regulatory region sequence-specific DNA binding"/>
    <property type="evidence" value="ECO:0007669"/>
    <property type="project" value="InterPro"/>
</dbReference>
<comment type="similarity">
    <text evidence="1">Belongs to the RelB/DinJ antitoxin family.</text>
</comment>
<dbReference type="EMBL" id="SMAJ01000002">
    <property type="protein sequence ID" value="TCT10280.1"/>
    <property type="molecule type" value="Genomic_DNA"/>
</dbReference>
<dbReference type="GO" id="GO:0015643">
    <property type="term" value="F:toxic substance binding"/>
    <property type="evidence" value="ECO:0007669"/>
    <property type="project" value="InterPro"/>
</dbReference>
<dbReference type="InterPro" id="IPR007337">
    <property type="entry name" value="RelB/DinJ"/>
</dbReference>
<dbReference type="GO" id="GO:0006351">
    <property type="term" value="P:DNA-templated transcription"/>
    <property type="evidence" value="ECO:0007669"/>
    <property type="project" value="TreeGrafter"/>
</dbReference>